<gene>
    <name evidence="1" type="ORF">HMPREF0381_0395</name>
</gene>
<evidence type="ECO:0008006" key="3">
    <source>
        <dbReference type="Google" id="ProtNLM"/>
    </source>
</evidence>
<evidence type="ECO:0000313" key="2">
    <source>
        <dbReference type="Proteomes" id="UP000003434"/>
    </source>
</evidence>
<accession>E6LKB0</accession>
<dbReference type="Proteomes" id="UP000003434">
    <property type="component" value="Unassembled WGS sequence"/>
</dbReference>
<comment type="caution">
    <text evidence="1">The sequence shown here is derived from an EMBL/GenBank/DDBJ whole genome shotgun (WGS) entry which is preliminary data.</text>
</comment>
<dbReference type="eggNOG" id="ENOG50332NT">
    <property type="taxonomic scope" value="Bacteria"/>
</dbReference>
<dbReference type="AlphaFoldDB" id="E6LKB0"/>
<organism evidence="1 2">
    <name type="scientific">Lachnoanaerobaculum saburreum DSM 3986</name>
    <dbReference type="NCBI Taxonomy" id="887325"/>
    <lineage>
        <taxon>Bacteria</taxon>
        <taxon>Bacillati</taxon>
        <taxon>Bacillota</taxon>
        <taxon>Clostridia</taxon>
        <taxon>Lachnospirales</taxon>
        <taxon>Lachnospiraceae</taxon>
        <taxon>Lachnoanaerobaculum</taxon>
    </lineage>
</organism>
<sequence>MLKETDMADRDKVVNVSVAQDITVEGPNSENSMVITFSRKYNYEGEEYGQVDLSGLEDMTATDMIAANKILEKSGSFSFLPEMSLEYACIISARATKMPLEFFQRLHPRDAIKVKNKVTSFFYGEG</sequence>
<evidence type="ECO:0000313" key="1">
    <source>
        <dbReference type="EMBL" id="EFU77750.1"/>
    </source>
</evidence>
<protein>
    <recommendedName>
        <fullName evidence="3">Phage tail assembly protein</fullName>
    </recommendedName>
</protein>
<dbReference type="EMBL" id="AEPW01000008">
    <property type="protein sequence ID" value="EFU77750.1"/>
    <property type="molecule type" value="Genomic_DNA"/>
</dbReference>
<name>E6LKB0_9FIRM</name>
<reference evidence="1 2" key="1">
    <citation type="submission" date="2010-12" db="EMBL/GenBank/DDBJ databases">
        <authorList>
            <person name="Muzny D."/>
            <person name="Qin X."/>
            <person name="Deng J."/>
            <person name="Jiang H."/>
            <person name="Liu Y."/>
            <person name="Qu J."/>
            <person name="Song X.-Z."/>
            <person name="Zhang L."/>
            <person name="Thornton R."/>
            <person name="Coyle M."/>
            <person name="Francisco L."/>
            <person name="Jackson L."/>
            <person name="Javaid M."/>
            <person name="Korchina V."/>
            <person name="Kovar C."/>
            <person name="Mata R."/>
            <person name="Mathew T."/>
            <person name="Ngo R."/>
            <person name="Nguyen L."/>
            <person name="Nguyen N."/>
            <person name="Okwuonu G."/>
            <person name="Ongeri F."/>
            <person name="Pham C."/>
            <person name="Simmons D."/>
            <person name="Wilczek-Boney K."/>
            <person name="Hale W."/>
            <person name="Jakkamsetti A."/>
            <person name="Pham P."/>
            <person name="Ruth R."/>
            <person name="San Lucas F."/>
            <person name="Warren J."/>
            <person name="Zhang J."/>
            <person name="Zhao Z."/>
            <person name="Zhou C."/>
            <person name="Zhu D."/>
            <person name="Lee S."/>
            <person name="Bess C."/>
            <person name="Blankenburg K."/>
            <person name="Forbes L."/>
            <person name="Fu Q."/>
            <person name="Gubbala S."/>
            <person name="Hirani K."/>
            <person name="Jayaseelan J.C."/>
            <person name="Lara F."/>
            <person name="Munidasa M."/>
            <person name="Palculict T."/>
            <person name="Patil S."/>
            <person name="Pu L.-L."/>
            <person name="Saada N."/>
            <person name="Tang L."/>
            <person name="Weissenberger G."/>
            <person name="Zhu Y."/>
            <person name="Hemphill L."/>
            <person name="Shang Y."/>
            <person name="Youmans B."/>
            <person name="Ayvaz T."/>
            <person name="Ross M."/>
            <person name="Santibanez J."/>
            <person name="Aqrawi P."/>
            <person name="Gross S."/>
            <person name="Joshi V."/>
            <person name="Fowler G."/>
            <person name="Nazareth L."/>
            <person name="Reid J."/>
            <person name="Worley K."/>
            <person name="Petrosino J."/>
            <person name="Highlander S."/>
            <person name="Gibbs R."/>
        </authorList>
    </citation>
    <scope>NUCLEOTIDE SEQUENCE [LARGE SCALE GENOMIC DNA]</scope>
    <source>
        <strain evidence="1 2">DSM 3986</strain>
    </source>
</reference>
<dbReference type="HOGENOM" id="CLU_161958_0_0_9"/>
<proteinExistence type="predicted"/>